<evidence type="ECO:0000256" key="7">
    <source>
        <dbReference type="RuleBase" id="RU368100"/>
    </source>
</evidence>
<dbReference type="GO" id="GO:0006614">
    <property type="term" value="P:SRP-dependent cotranslational protein targeting to membrane"/>
    <property type="evidence" value="ECO:0007669"/>
    <property type="project" value="UniProtKB-UniRule"/>
</dbReference>
<dbReference type="SUPFAM" id="SSF54762">
    <property type="entry name" value="Signal recognition particle alu RNA binding heterodimer, SRP9/14"/>
    <property type="match status" value="1"/>
</dbReference>
<evidence type="ECO:0000256" key="5">
    <source>
        <dbReference type="ARBA" id="ARBA00023135"/>
    </source>
</evidence>
<organism evidence="9 10">
    <name type="scientific">Coccidioides immitis (strain RS)</name>
    <name type="common">Valley fever fungus</name>
    <dbReference type="NCBI Taxonomy" id="246410"/>
    <lineage>
        <taxon>Eukaryota</taxon>
        <taxon>Fungi</taxon>
        <taxon>Dikarya</taxon>
        <taxon>Ascomycota</taxon>
        <taxon>Pezizomycotina</taxon>
        <taxon>Eurotiomycetes</taxon>
        <taxon>Eurotiomycetidae</taxon>
        <taxon>Onygenales</taxon>
        <taxon>Onygenaceae</taxon>
        <taxon>Coccidioides</taxon>
    </lineage>
</organism>
<keyword evidence="5 7" id="KW-0733">Signal recognition particle</keyword>
<dbReference type="GO" id="GO:0030942">
    <property type="term" value="F:endoplasmic reticulum signal peptide binding"/>
    <property type="evidence" value="ECO:0007669"/>
    <property type="project" value="UniProtKB-UniRule"/>
</dbReference>
<evidence type="ECO:0000256" key="2">
    <source>
        <dbReference type="ARBA" id="ARBA00010349"/>
    </source>
</evidence>
<dbReference type="OMA" id="NAPNPKT"/>
<dbReference type="InParanoid" id="A0A0E1RXS3"/>
<reference evidence="10" key="2">
    <citation type="journal article" date="2010" name="Genome Res.">
        <title>Population genomic sequencing of Coccidioides fungi reveals recent hybridization and transposon control.</title>
        <authorList>
            <person name="Neafsey D.E."/>
            <person name="Barker B.M."/>
            <person name="Sharpton T.J."/>
            <person name="Stajich J.E."/>
            <person name="Park D.J."/>
            <person name="Whiston E."/>
            <person name="Hung C.-Y."/>
            <person name="McMahan C."/>
            <person name="White J."/>
            <person name="Sykes S."/>
            <person name="Heiman D."/>
            <person name="Young S."/>
            <person name="Zeng Q."/>
            <person name="Abouelleil A."/>
            <person name="Aftuck L."/>
            <person name="Bessette D."/>
            <person name="Brown A."/>
            <person name="FitzGerald M."/>
            <person name="Lui A."/>
            <person name="Macdonald J.P."/>
            <person name="Priest M."/>
            <person name="Orbach M.J."/>
            <person name="Galgiani J.N."/>
            <person name="Kirkland T.N."/>
            <person name="Cole G.T."/>
            <person name="Birren B.W."/>
            <person name="Henn M.R."/>
            <person name="Taylor J.W."/>
            <person name="Rounsley S.D."/>
        </authorList>
    </citation>
    <scope>GENOME REANNOTATION</scope>
    <source>
        <strain evidence="10">RS</strain>
    </source>
</reference>
<dbReference type="Pfam" id="PF02290">
    <property type="entry name" value="SRP14"/>
    <property type="match status" value="1"/>
</dbReference>
<dbReference type="GO" id="GO:0008312">
    <property type="term" value="F:7S RNA binding"/>
    <property type="evidence" value="ECO:0007669"/>
    <property type="project" value="UniProtKB-UniRule"/>
</dbReference>
<keyword evidence="3 7" id="KW-0963">Cytoplasm</keyword>
<protein>
    <recommendedName>
        <fullName evidence="7">Signal recognition particle subunit SRP14</fullName>
    </recommendedName>
    <alternativeName>
        <fullName evidence="7">Signal recognition particle 14 kDa protein</fullName>
    </alternativeName>
</protein>
<dbReference type="STRING" id="246410.A0A0E1RXS3"/>
<gene>
    <name evidence="9" type="ORF">CIMG_05589</name>
</gene>
<dbReference type="RefSeq" id="XP_001246148.1">
    <property type="nucleotide sequence ID" value="XM_001246147.2"/>
</dbReference>
<feature type="region of interest" description="Disordered" evidence="8">
    <location>
        <begin position="34"/>
        <end position="75"/>
    </location>
</feature>
<dbReference type="OrthoDB" id="19209at2759"/>
<comment type="similarity">
    <text evidence="2 7">Belongs to the SRP14 family.</text>
</comment>
<evidence type="ECO:0000313" key="10">
    <source>
        <dbReference type="Proteomes" id="UP000001261"/>
    </source>
</evidence>
<evidence type="ECO:0000256" key="4">
    <source>
        <dbReference type="ARBA" id="ARBA00022884"/>
    </source>
</evidence>
<keyword evidence="4 7" id="KW-0694">RNA-binding</keyword>
<dbReference type="Proteomes" id="UP000001261">
    <property type="component" value="Unassembled WGS sequence"/>
</dbReference>
<name>A0A0E1RXS3_COCIM</name>
<proteinExistence type="inferred from homology"/>
<dbReference type="InterPro" id="IPR009018">
    <property type="entry name" value="Signal_recog_particle_SRP9/14"/>
</dbReference>
<dbReference type="EMBL" id="GG704914">
    <property type="protein sequence ID" value="EAS34565.1"/>
    <property type="molecule type" value="Genomic_DNA"/>
</dbReference>
<keyword evidence="10" id="KW-1185">Reference proteome</keyword>
<comment type="subcellular location">
    <subcellularLocation>
        <location evidence="1 7">Cytoplasm</location>
    </subcellularLocation>
</comment>
<keyword evidence="6 7" id="KW-0687">Ribonucleoprotein</keyword>
<reference evidence="10" key="1">
    <citation type="journal article" date="2009" name="Genome Res.">
        <title>Comparative genomic analyses of the human fungal pathogens Coccidioides and their relatives.</title>
        <authorList>
            <person name="Sharpton T.J."/>
            <person name="Stajich J.E."/>
            <person name="Rounsley S.D."/>
            <person name="Gardner M.J."/>
            <person name="Wortman J.R."/>
            <person name="Jordar V.S."/>
            <person name="Maiti R."/>
            <person name="Kodira C.D."/>
            <person name="Neafsey D.E."/>
            <person name="Zeng Q."/>
            <person name="Hung C.-Y."/>
            <person name="McMahan C."/>
            <person name="Muszewska A."/>
            <person name="Grynberg M."/>
            <person name="Mandel M.A."/>
            <person name="Kellner E.M."/>
            <person name="Barker B.M."/>
            <person name="Galgiani J.N."/>
            <person name="Orbach M.J."/>
            <person name="Kirkland T.N."/>
            <person name="Cole G.T."/>
            <person name="Henn M.R."/>
            <person name="Birren B.W."/>
            <person name="Taylor J.W."/>
        </authorList>
    </citation>
    <scope>NUCLEOTIDE SEQUENCE [LARGE SCALE GENOMIC DNA]</scope>
    <source>
        <strain evidence="10">RS</strain>
    </source>
</reference>
<dbReference type="GO" id="GO:0005786">
    <property type="term" value="C:signal recognition particle, endoplasmic reticulum targeting"/>
    <property type="evidence" value="ECO:0007669"/>
    <property type="project" value="UniProtKB-UniRule"/>
</dbReference>
<sequence>MTAHLSQDEFFTHLTALLTNQSTSLRGSVFLTQKLLPAPPPDRSTTTTTTQTTASAEAPSSAERTTTTTTFQPNQSAVLIRASNGRHKTAKVKASTIVQPEELEAFYARYAELCKAGMVGLKKRDRSAKKKGKAKGKVAKG</sequence>
<evidence type="ECO:0000256" key="1">
    <source>
        <dbReference type="ARBA" id="ARBA00004496"/>
    </source>
</evidence>
<comment type="function">
    <text evidence="7">Component of the signal recognition particle (SRP) complex, a ribonucleoprotein complex that mediates the cotranslational targeting of secretory and membrane proteins to the endoplasmic reticulum (ER).</text>
</comment>
<dbReference type="InterPro" id="IPR003210">
    <property type="entry name" value="Signal_recog_particle_SRP14"/>
</dbReference>
<accession>A0A0E1RXS3</accession>
<feature type="compositionally biased region" description="Low complexity" evidence="8">
    <location>
        <begin position="43"/>
        <end position="70"/>
    </location>
</feature>
<dbReference type="VEuPathDB" id="FungiDB:CIMG_05589"/>
<dbReference type="Gene3D" id="3.30.720.10">
    <property type="entry name" value="Signal recognition particle alu RNA binding heterodimer, srp9/1"/>
    <property type="match status" value="1"/>
</dbReference>
<comment type="subunit">
    <text evidence="7">Component of a fungal signal recognition particle (SRP) complex that consists of a 7SL RNA molecule (scR1) and at least six protein subunits: SRP72, SRP68, SRP54, SEC65, SRP21 and SRP14.</text>
</comment>
<evidence type="ECO:0000256" key="6">
    <source>
        <dbReference type="ARBA" id="ARBA00023274"/>
    </source>
</evidence>
<feature type="region of interest" description="Disordered" evidence="8">
    <location>
        <begin position="122"/>
        <end position="141"/>
    </location>
</feature>
<evidence type="ECO:0000256" key="8">
    <source>
        <dbReference type="SAM" id="MobiDB-lite"/>
    </source>
</evidence>
<dbReference type="AlphaFoldDB" id="A0A0E1RXS3"/>
<dbReference type="KEGG" id="cim:CIMG_05589"/>
<evidence type="ECO:0000256" key="3">
    <source>
        <dbReference type="ARBA" id="ARBA00022490"/>
    </source>
</evidence>
<evidence type="ECO:0000313" key="9">
    <source>
        <dbReference type="EMBL" id="EAS34565.1"/>
    </source>
</evidence>
<dbReference type="GeneID" id="4562676"/>
<dbReference type="PANTHER" id="PTHR12013">
    <property type="entry name" value="SIGNAL RECOGNITION PARTICLE 14 KD PROTEIN"/>
    <property type="match status" value="1"/>
</dbReference>